<feature type="compositionally biased region" description="Polar residues" evidence="1">
    <location>
        <begin position="68"/>
        <end position="88"/>
    </location>
</feature>
<feature type="compositionally biased region" description="Polar residues" evidence="1">
    <location>
        <begin position="104"/>
        <end position="142"/>
    </location>
</feature>
<feature type="region of interest" description="Disordered" evidence="1">
    <location>
        <begin position="68"/>
        <end position="155"/>
    </location>
</feature>
<dbReference type="AlphaFoldDB" id="A0A5B7E3H2"/>
<accession>A0A5B7E3H2</accession>
<protein>
    <submittedName>
        <fullName evidence="2">Uncharacterized protein</fullName>
    </submittedName>
</protein>
<dbReference type="Proteomes" id="UP000324222">
    <property type="component" value="Unassembled WGS sequence"/>
</dbReference>
<proteinExistence type="predicted"/>
<comment type="caution">
    <text evidence="2">The sequence shown here is derived from an EMBL/GenBank/DDBJ whole genome shotgun (WGS) entry which is preliminary data.</text>
</comment>
<organism evidence="2 3">
    <name type="scientific">Portunus trituberculatus</name>
    <name type="common">Swimming crab</name>
    <name type="synonym">Neptunus trituberculatus</name>
    <dbReference type="NCBI Taxonomy" id="210409"/>
    <lineage>
        <taxon>Eukaryota</taxon>
        <taxon>Metazoa</taxon>
        <taxon>Ecdysozoa</taxon>
        <taxon>Arthropoda</taxon>
        <taxon>Crustacea</taxon>
        <taxon>Multicrustacea</taxon>
        <taxon>Malacostraca</taxon>
        <taxon>Eumalacostraca</taxon>
        <taxon>Eucarida</taxon>
        <taxon>Decapoda</taxon>
        <taxon>Pleocyemata</taxon>
        <taxon>Brachyura</taxon>
        <taxon>Eubrachyura</taxon>
        <taxon>Portunoidea</taxon>
        <taxon>Portunidae</taxon>
        <taxon>Portuninae</taxon>
        <taxon>Portunus</taxon>
    </lineage>
</organism>
<evidence type="ECO:0000256" key="1">
    <source>
        <dbReference type="SAM" id="MobiDB-lite"/>
    </source>
</evidence>
<keyword evidence="3" id="KW-1185">Reference proteome</keyword>
<sequence>MPHQLILSPCHIGHTVLQDSDHLYHHQQTNGTIKEKVAQGFWRFSIALHTAFINIEQFLITYASNEQGETAQPLPVTNRTPRRSASSSEKADLEMDGYHHGHSTRTWAETSRHPTTPHTERNPTNLPTRSHPNWCTYSQQNLDLPKEGQTDLNNE</sequence>
<evidence type="ECO:0000313" key="3">
    <source>
        <dbReference type="Proteomes" id="UP000324222"/>
    </source>
</evidence>
<feature type="compositionally biased region" description="Basic and acidic residues" evidence="1">
    <location>
        <begin position="89"/>
        <end position="99"/>
    </location>
</feature>
<evidence type="ECO:0000313" key="2">
    <source>
        <dbReference type="EMBL" id="MPC28572.1"/>
    </source>
</evidence>
<dbReference type="EMBL" id="VSRR010001935">
    <property type="protein sequence ID" value="MPC28572.1"/>
    <property type="molecule type" value="Genomic_DNA"/>
</dbReference>
<name>A0A5B7E3H2_PORTR</name>
<reference evidence="2 3" key="1">
    <citation type="submission" date="2019-05" db="EMBL/GenBank/DDBJ databases">
        <title>Another draft genome of Portunus trituberculatus and its Hox gene families provides insights of decapod evolution.</title>
        <authorList>
            <person name="Jeong J.-H."/>
            <person name="Song I."/>
            <person name="Kim S."/>
            <person name="Choi T."/>
            <person name="Kim D."/>
            <person name="Ryu S."/>
            <person name="Kim W."/>
        </authorList>
    </citation>
    <scope>NUCLEOTIDE SEQUENCE [LARGE SCALE GENOMIC DNA]</scope>
    <source>
        <tissue evidence="2">Muscle</tissue>
    </source>
</reference>
<gene>
    <name evidence="2" type="ORF">E2C01_021781</name>
</gene>